<gene>
    <name evidence="1" type="ORF">IGS67_01580</name>
</gene>
<organism evidence="1 2">
    <name type="scientific">Flavimobilis rhizosphaerae</name>
    <dbReference type="NCBI Taxonomy" id="2775421"/>
    <lineage>
        <taxon>Bacteria</taxon>
        <taxon>Bacillati</taxon>
        <taxon>Actinomycetota</taxon>
        <taxon>Actinomycetes</taxon>
        <taxon>Micrococcales</taxon>
        <taxon>Jonesiaceae</taxon>
        <taxon>Flavimobilis</taxon>
    </lineage>
</organism>
<dbReference type="Gene3D" id="3.30.300.20">
    <property type="match status" value="1"/>
</dbReference>
<dbReference type="InterPro" id="IPR036102">
    <property type="entry name" value="OsmC/Ohrsf"/>
</dbReference>
<dbReference type="EMBL" id="JACZDF010000001">
    <property type="protein sequence ID" value="MBD9698187.1"/>
    <property type="molecule type" value="Genomic_DNA"/>
</dbReference>
<sequence>MPDDPAAVRIERVGPRQYVGYNGRGAVVHIGSAEHDERFTPGELLKLALLGCTGLSTDVTLARRLGDDYAATLHGATVKNVAEERYTEAHERLEVDLSALEPDAAARLLAAAGRAVDKNCTVGRTVQAGAEVHLTFVDTATGATTAHIAEEPPR</sequence>
<dbReference type="Proteomes" id="UP000642107">
    <property type="component" value="Unassembled WGS sequence"/>
</dbReference>
<dbReference type="InterPro" id="IPR003718">
    <property type="entry name" value="OsmC/Ohr_fam"/>
</dbReference>
<evidence type="ECO:0000313" key="1">
    <source>
        <dbReference type="EMBL" id="MBD9698187.1"/>
    </source>
</evidence>
<dbReference type="InterPro" id="IPR015946">
    <property type="entry name" value="KH_dom-like_a/b"/>
</dbReference>
<comment type="caution">
    <text evidence="1">The sequence shown here is derived from an EMBL/GenBank/DDBJ whole genome shotgun (WGS) entry which is preliminary data.</text>
</comment>
<accession>A0ABR9DPB9</accession>
<dbReference type="Pfam" id="PF02566">
    <property type="entry name" value="OsmC"/>
    <property type="match status" value="1"/>
</dbReference>
<name>A0ABR9DPB9_9MICO</name>
<proteinExistence type="predicted"/>
<evidence type="ECO:0000313" key="2">
    <source>
        <dbReference type="Proteomes" id="UP000642107"/>
    </source>
</evidence>
<dbReference type="SUPFAM" id="SSF82784">
    <property type="entry name" value="OsmC-like"/>
    <property type="match status" value="1"/>
</dbReference>
<protein>
    <submittedName>
        <fullName evidence="1">OsmC family protein</fullName>
    </submittedName>
</protein>
<keyword evidence="2" id="KW-1185">Reference proteome</keyword>
<reference evidence="1 2" key="1">
    <citation type="submission" date="2020-09" db="EMBL/GenBank/DDBJ databases">
        <title>Flavimobilis rhizosphaerae sp. nov., isolated from rhizosphere soil of Spartina alterniflora.</title>
        <authorList>
            <person name="Hanqin C."/>
        </authorList>
    </citation>
    <scope>NUCLEOTIDE SEQUENCE [LARGE SCALE GENOMIC DNA]</scope>
    <source>
        <strain evidence="1 2">GY 10621</strain>
    </source>
</reference>